<name>A0A0G4FWM5_9ALVE</name>
<dbReference type="EMBL" id="CDMZ01000694">
    <property type="protein sequence ID" value="CEM19629.1"/>
    <property type="molecule type" value="Genomic_DNA"/>
</dbReference>
<organism evidence="2">
    <name type="scientific">Chromera velia CCMP2878</name>
    <dbReference type="NCBI Taxonomy" id="1169474"/>
    <lineage>
        <taxon>Eukaryota</taxon>
        <taxon>Sar</taxon>
        <taxon>Alveolata</taxon>
        <taxon>Colpodellida</taxon>
        <taxon>Chromeraceae</taxon>
        <taxon>Chromera</taxon>
    </lineage>
</organism>
<reference evidence="2" key="1">
    <citation type="submission" date="2014-11" db="EMBL/GenBank/DDBJ databases">
        <authorList>
            <person name="Otto D Thomas"/>
            <person name="Naeem Raeece"/>
        </authorList>
    </citation>
    <scope>NUCLEOTIDE SEQUENCE</scope>
</reference>
<evidence type="ECO:0000313" key="2">
    <source>
        <dbReference type="EMBL" id="CEM19629.1"/>
    </source>
</evidence>
<gene>
    <name evidence="2" type="ORF">Cvel_19148</name>
</gene>
<protein>
    <submittedName>
        <fullName evidence="2">Uncharacterized protein</fullName>
    </submittedName>
</protein>
<keyword evidence="1" id="KW-0175">Coiled coil</keyword>
<accession>A0A0G4FWM5</accession>
<proteinExistence type="predicted"/>
<sequence length="155" mass="17785">MPKFGVKGKAGAVMQKLWAEGAKLVQDKTVIGEAREGPPLTVQWLSVDWLPGKSPGSVQGRKEPVAKKFWGVTSNNKRVDVSEIVNRVIQLKKKKEKEEKKERRRLVLEEVEREAKVVPPFSWEPTSPAYDSKTYGEDYTVEYREDKRIKDMPSW</sequence>
<evidence type="ECO:0000256" key="1">
    <source>
        <dbReference type="SAM" id="Coils"/>
    </source>
</evidence>
<feature type="coiled-coil region" evidence="1">
    <location>
        <begin position="81"/>
        <end position="114"/>
    </location>
</feature>
<dbReference type="AlphaFoldDB" id="A0A0G4FWM5"/>
<dbReference type="VEuPathDB" id="CryptoDB:Cvel_19148"/>